<dbReference type="RefSeq" id="XP_003097567.2">
    <property type="nucleotide sequence ID" value="XM_003097519.2"/>
</dbReference>
<protein>
    <recommendedName>
        <fullName evidence="3">DUF38 domain-containing protein</fullName>
    </recommendedName>
</protein>
<dbReference type="FunCoup" id="E3N228">
    <property type="interactions" value="426"/>
</dbReference>
<dbReference type="AlphaFoldDB" id="E3N228"/>
<organism evidence="2">
    <name type="scientific">Caenorhabditis remanei</name>
    <name type="common">Caenorhabditis vulgaris</name>
    <dbReference type="NCBI Taxonomy" id="31234"/>
    <lineage>
        <taxon>Eukaryota</taxon>
        <taxon>Metazoa</taxon>
        <taxon>Ecdysozoa</taxon>
        <taxon>Nematoda</taxon>
        <taxon>Chromadorea</taxon>
        <taxon>Rhabditida</taxon>
        <taxon>Rhabditina</taxon>
        <taxon>Rhabditomorpha</taxon>
        <taxon>Rhabditoidea</taxon>
        <taxon>Rhabditidae</taxon>
        <taxon>Peloderinae</taxon>
        <taxon>Caenorhabditis</taxon>
    </lineage>
</organism>
<dbReference type="InterPro" id="IPR021942">
    <property type="entry name" value="DUF3557"/>
</dbReference>
<accession>E3N228</accession>
<name>E3N228_CAERE</name>
<dbReference type="InParanoid" id="E3N228"/>
<dbReference type="PANTHER" id="PTHR31379:SF1">
    <property type="entry name" value="F-BOX C PROTEIN-RELATED"/>
    <property type="match status" value="1"/>
</dbReference>
<sequence length="299" mass="34626">MPIPLTYPGFKCVLEHLEAVKRAHIIGRAPGLQKINKLIPLRLRDYYVICDEMTINDWRIRYSDNDEVLFEMNGKTFSREGSAGLEDKMKKLVNFYFCERRVIHVDKLWWFDGLLPDFLPVNMKFKVNSLTAPFLLDTAIPFIDPRSFPLKTLTTIATAPILDDPVVQSAETLHLNLFYCRRVPVRDLKKLNNQTVVLEHCSFSRLDMASLIKYHIETKQDIRITFVISTSNINVIREMFSDLELAFGEFQCDLDDVNERFIYDSPKFSIPINNKSRIHVYAVSQNGSYKIIVKPVSGL</sequence>
<evidence type="ECO:0000313" key="2">
    <source>
        <dbReference type="Proteomes" id="UP000008281"/>
    </source>
</evidence>
<proteinExistence type="predicted"/>
<dbReference type="EMBL" id="DS268511">
    <property type="protein sequence ID" value="EFO84036.1"/>
    <property type="molecule type" value="Genomic_DNA"/>
</dbReference>
<dbReference type="KEGG" id="crq:GCK72_007889"/>
<evidence type="ECO:0008006" key="3">
    <source>
        <dbReference type="Google" id="ProtNLM"/>
    </source>
</evidence>
<dbReference type="Pfam" id="PF12078">
    <property type="entry name" value="DUF3557"/>
    <property type="match status" value="1"/>
</dbReference>
<gene>
    <name evidence="1" type="ORF">CRE_17444</name>
</gene>
<keyword evidence="2" id="KW-1185">Reference proteome</keyword>
<dbReference type="Proteomes" id="UP000008281">
    <property type="component" value="Unassembled WGS sequence"/>
</dbReference>
<dbReference type="CTD" id="9826694"/>
<dbReference type="PANTHER" id="PTHR31379">
    <property type="entry name" value="F-BOX C PROTEIN-RELATED-RELATED"/>
    <property type="match status" value="1"/>
</dbReference>
<evidence type="ECO:0000313" key="1">
    <source>
        <dbReference type="EMBL" id="EFO84036.1"/>
    </source>
</evidence>
<reference evidence="1" key="1">
    <citation type="submission" date="2007-07" db="EMBL/GenBank/DDBJ databases">
        <title>PCAP assembly of the Caenorhabditis remanei genome.</title>
        <authorList>
            <consortium name="The Caenorhabditis remanei Sequencing Consortium"/>
            <person name="Wilson R.K."/>
        </authorList>
    </citation>
    <scope>NUCLEOTIDE SEQUENCE [LARGE SCALE GENOMIC DNA]</scope>
    <source>
        <strain evidence="1">PB4641</strain>
    </source>
</reference>
<dbReference type="GeneID" id="9826694"/>
<dbReference type="HOGENOM" id="CLU_042576_3_1_1"/>